<dbReference type="Proteomes" id="UP000325957">
    <property type="component" value="Unassembled WGS sequence"/>
</dbReference>
<organism evidence="3 4">
    <name type="scientific">Kocuria coralli</name>
    <dbReference type="NCBI Taxonomy" id="1461025"/>
    <lineage>
        <taxon>Bacteria</taxon>
        <taxon>Bacillati</taxon>
        <taxon>Actinomycetota</taxon>
        <taxon>Actinomycetes</taxon>
        <taxon>Micrococcales</taxon>
        <taxon>Micrococcaceae</taxon>
        <taxon>Kocuria</taxon>
    </lineage>
</organism>
<dbReference type="SUPFAM" id="SSF53850">
    <property type="entry name" value="Periplasmic binding protein-like II"/>
    <property type="match status" value="1"/>
</dbReference>
<feature type="domain" description="SsuA/THI5-like" evidence="2">
    <location>
        <begin position="88"/>
        <end position="274"/>
    </location>
</feature>
<proteinExistence type="predicted"/>
<reference evidence="3 4" key="1">
    <citation type="submission" date="2019-05" db="EMBL/GenBank/DDBJ databases">
        <title>Kocuria coralli sp. nov., a novel actinobacterium isolated from coral reef seawater.</title>
        <authorList>
            <person name="Li J."/>
        </authorList>
    </citation>
    <scope>NUCLEOTIDE SEQUENCE [LARGE SCALE GENOMIC DNA]</scope>
    <source>
        <strain evidence="3 4">SCSIO 13007</strain>
    </source>
</reference>
<dbReference type="PROSITE" id="PS51318">
    <property type="entry name" value="TAT"/>
    <property type="match status" value="1"/>
</dbReference>
<dbReference type="Pfam" id="PF09084">
    <property type="entry name" value="NMT1"/>
    <property type="match status" value="1"/>
</dbReference>
<dbReference type="RefSeq" id="WP_158033620.1">
    <property type="nucleotide sequence ID" value="NZ_ML708616.1"/>
</dbReference>
<keyword evidence="4" id="KW-1185">Reference proteome</keyword>
<gene>
    <name evidence="3" type="ORF">FCK90_07135</name>
</gene>
<dbReference type="InterPro" id="IPR006311">
    <property type="entry name" value="TAT_signal"/>
</dbReference>
<accession>A0A5J5KX50</accession>
<dbReference type="EMBL" id="SZWF01000007">
    <property type="protein sequence ID" value="KAA9394249.1"/>
    <property type="molecule type" value="Genomic_DNA"/>
</dbReference>
<dbReference type="PANTHER" id="PTHR30024">
    <property type="entry name" value="ALIPHATIC SULFONATES-BINDING PROTEIN-RELATED"/>
    <property type="match status" value="1"/>
</dbReference>
<evidence type="ECO:0000256" key="1">
    <source>
        <dbReference type="SAM" id="SignalP"/>
    </source>
</evidence>
<dbReference type="OrthoDB" id="5174711at2"/>
<evidence type="ECO:0000313" key="3">
    <source>
        <dbReference type="EMBL" id="KAA9394249.1"/>
    </source>
</evidence>
<keyword evidence="1" id="KW-0732">Signal</keyword>
<dbReference type="InterPro" id="IPR015168">
    <property type="entry name" value="SsuA/THI5"/>
</dbReference>
<name>A0A5J5KX50_9MICC</name>
<evidence type="ECO:0000259" key="2">
    <source>
        <dbReference type="Pfam" id="PF09084"/>
    </source>
</evidence>
<protein>
    <submittedName>
        <fullName evidence="3">ABC transporter substrate-binding protein</fullName>
    </submittedName>
</protein>
<dbReference type="AlphaFoldDB" id="A0A5J5KX50"/>
<feature type="signal peptide" evidence="1">
    <location>
        <begin position="1"/>
        <end position="26"/>
    </location>
</feature>
<evidence type="ECO:0000313" key="4">
    <source>
        <dbReference type="Proteomes" id="UP000325957"/>
    </source>
</evidence>
<dbReference type="Gene3D" id="3.40.190.10">
    <property type="entry name" value="Periplasmic binding protein-like II"/>
    <property type="match status" value="2"/>
</dbReference>
<feature type="chain" id="PRO_5038744033" evidence="1">
    <location>
        <begin position="27"/>
        <end position="365"/>
    </location>
</feature>
<comment type="caution">
    <text evidence="3">The sequence shown here is derived from an EMBL/GenBank/DDBJ whole genome shotgun (WGS) entry which is preliminary data.</text>
</comment>
<sequence length="365" mass="38641">MVHDPAQRVRRLPTRRSLLESALAMAAGGMVTSCASAGQATAPLAADGSTIVRYPGWPSSVLHVELAEDLGYLDGVSLQGVGSTTSGPQDIQAVATASSDIGYAFTGAVIKLAEAGADIQAISLEYGSDATRFDALMTGEDREIHTQRDLIGKTVAMNALGAHAEAYVSTWLRTGGLSEEEIASVTLVAVPPNDIAQNILRGHIDCGCLSGIAQDVALTQGGIREVMRDTDLFGHFAAGESAVRRSWAEANPEATTIVATGMDRAIRWAADRPRDEVIDRLQSFVARRDRNEKTEPLTHYKGPGLGSGGLMSDTDFTRWEPWLNATRIVDGPVTPGDYYTNDYIRNDTAAAITPAPATSLSGAPS</sequence>